<feature type="signal peptide" evidence="2">
    <location>
        <begin position="1"/>
        <end position="23"/>
    </location>
</feature>
<feature type="transmembrane region" description="Helical" evidence="1">
    <location>
        <begin position="62"/>
        <end position="84"/>
    </location>
</feature>
<protein>
    <submittedName>
        <fullName evidence="3">Uncharacterized protein</fullName>
    </submittedName>
</protein>
<gene>
    <name evidence="3" type="ORF">MNOR_LOCUS10048</name>
</gene>
<keyword evidence="4" id="KW-1185">Reference proteome</keyword>
<feature type="chain" id="PRO_5043875621" evidence="2">
    <location>
        <begin position="24"/>
        <end position="150"/>
    </location>
</feature>
<proteinExistence type="predicted"/>
<sequence length="150" mass="16747">MIFGRVLILVTLTVYHMLRLAVCSSACSFLPDVPVFVGYVHFPLGVRVPFWHRFQSGRRWPLPAPCPALLVALGLLGSTCCPYFRWPVRHGFRKSLCLAAVVLDFTAPFTWLVCRPLCYGSVMVHPVFLVGAVEYMCGDMDHLAHGRVPG</sequence>
<reference evidence="3 4" key="1">
    <citation type="submission" date="2024-05" db="EMBL/GenBank/DDBJ databases">
        <authorList>
            <person name="Wallberg A."/>
        </authorList>
    </citation>
    <scope>NUCLEOTIDE SEQUENCE [LARGE SCALE GENOMIC DNA]</scope>
</reference>
<keyword evidence="2" id="KW-0732">Signal</keyword>
<dbReference type="AlphaFoldDB" id="A0AAV2QDQ9"/>
<evidence type="ECO:0000313" key="3">
    <source>
        <dbReference type="EMBL" id="CAL4076081.1"/>
    </source>
</evidence>
<keyword evidence="1" id="KW-0472">Membrane</keyword>
<name>A0AAV2QDQ9_MEGNR</name>
<evidence type="ECO:0000313" key="4">
    <source>
        <dbReference type="Proteomes" id="UP001497623"/>
    </source>
</evidence>
<accession>A0AAV2QDQ9</accession>
<dbReference type="Proteomes" id="UP001497623">
    <property type="component" value="Unassembled WGS sequence"/>
</dbReference>
<keyword evidence="1" id="KW-1133">Transmembrane helix</keyword>
<evidence type="ECO:0000256" key="2">
    <source>
        <dbReference type="SAM" id="SignalP"/>
    </source>
</evidence>
<comment type="caution">
    <text evidence="3">The sequence shown here is derived from an EMBL/GenBank/DDBJ whole genome shotgun (WGS) entry which is preliminary data.</text>
</comment>
<evidence type="ECO:0000256" key="1">
    <source>
        <dbReference type="SAM" id="Phobius"/>
    </source>
</evidence>
<keyword evidence="1" id="KW-0812">Transmembrane</keyword>
<organism evidence="3 4">
    <name type="scientific">Meganyctiphanes norvegica</name>
    <name type="common">Northern krill</name>
    <name type="synonym">Thysanopoda norvegica</name>
    <dbReference type="NCBI Taxonomy" id="48144"/>
    <lineage>
        <taxon>Eukaryota</taxon>
        <taxon>Metazoa</taxon>
        <taxon>Ecdysozoa</taxon>
        <taxon>Arthropoda</taxon>
        <taxon>Crustacea</taxon>
        <taxon>Multicrustacea</taxon>
        <taxon>Malacostraca</taxon>
        <taxon>Eumalacostraca</taxon>
        <taxon>Eucarida</taxon>
        <taxon>Euphausiacea</taxon>
        <taxon>Euphausiidae</taxon>
        <taxon>Meganyctiphanes</taxon>
    </lineage>
</organism>
<dbReference type="EMBL" id="CAXKWB010004992">
    <property type="protein sequence ID" value="CAL4076081.1"/>
    <property type="molecule type" value="Genomic_DNA"/>
</dbReference>